<dbReference type="SUPFAM" id="SSF54427">
    <property type="entry name" value="NTF2-like"/>
    <property type="match status" value="1"/>
</dbReference>
<evidence type="ECO:0000313" key="3">
    <source>
        <dbReference type="Proteomes" id="UP001138757"/>
    </source>
</evidence>
<dbReference type="AlphaFoldDB" id="A0A9X1DFQ1"/>
<dbReference type="InterPro" id="IPR037401">
    <property type="entry name" value="SnoaL-like"/>
</dbReference>
<protein>
    <submittedName>
        <fullName evidence="2">Nuclear transport factor 2 family protein</fullName>
    </submittedName>
</protein>
<reference evidence="2" key="1">
    <citation type="submission" date="2021-05" db="EMBL/GenBank/DDBJ databases">
        <title>Genome of Sphingobium sp. strain.</title>
        <authorList>
            <person name="Fan R."/>
        </authorList>
    </citation>
    <scope>NUCLEOTIDE SEQUENCE</scope>
    <source>
        <strain evidence="2">H33</strain>
    </source>
</reference>
<gene>
    <name evidence="2" type="ORF">KK488_19285</name>
</gene>
<organism evidence="2 3">
    <name type="scientific">Sphingobium nicotianae</name>
    <dbReference type="NCBI Taxonomy" id="2782607"/>
    <lineage>
        <taxon>Bacteria</taxon>
        <taxon>Pseudomonadati</taxon>
        <taxon>Pseudomonadota</taxon>
        <taxon>Alphaproteobacteria</taxon>
        <taxon>Sphingomonadales</taxon>
        <taxon>Sphingomonadaceae</taxon>
        <taxon>Sphingobium</taxon>
    </lineage>
</organism>
<dbReference type="RefSeq" id="WP_214625357.1">
    <property type="nucleotide sequence ID" value="NZ_JAHGAW010000015.1"/>
</dbReference>
<keyword evidence="3" id="KW-1185">Reference proteome</keyword>
<sequence>MSSDRVAALKERLAALAGEVQRREDYLAIIKLQRAYGFYIDKGYWREATNLFAEDATYEQGVDGVHVGRARIHAMIVKLTGGNVGPGLPFGQLHERFQLQPVITIAADGLTARGRWHELSMYGDYGTSAHWGDGVYENGYRKEDGVWKIASVRLYTNFVAPYEGGWATLTPVEGDWRSPALADFPPDRPPTDNYRPYPDVHVPPFHFTHPVTGEAVAS</sequence>
<dbReference type="Gene3D" id="3.10.450.50">
    <property type="match status" value="1"/>
</dbReference>
<proteinExistence type="predicted"/>
<evidence type="ECO:0000259" key="1">
    <source>
        <dbReference type="Pfam" id="PF13577"/>
    </source>
</evidence>
<feature type="domain" description="SnoaL-like" evidence="1">
    <location>
        <begin position="22"/>
        <end position="152"/>
    </location>
</feature>
<dbReference type="Proteomes" id="UP001138757">
    <property type="component" value="Unassembled WGS sequence"/>
</dbReference>
<name>A0A9X1DFQ1_9SPHN</name>
<dbReference type="CDD" id="cd00531">
    <property type="entry name" value="NTF2_like"/>
    <property type="match status" value="1"/>
</dbReference>
<comment type="caution">
    <text evidence="2">The sequence shown here is derived from an EMBL/GenBank/DDBJ whole genome shotgun (WGS) entry which is preliminary data.</text>
</comment>
<dbReference type="EMBL" id="JAHGAW010000015">
    <property type="protein sequence ID" value="MBT2189097.1"/>
    <property type="molecule type" value="Genomic_DNA"/>
</dbReference>
<accession>A0A9X1DFQ1</accession>
<dbReference type="InterPro" id="IPR032710">
    <property type="entry name" value="NTF2-like_dom_sf"/>
</dbReference>
<dbReference type="Pfam" id="PF13577">
    <property type="entry name" value="SnoaL_4"/>
    <property type="match status" value="1"/>
</dbReference>
<evidence type="ECO:0000313" key="2">
    <source>
        <dbReference type="EMBL" id="MBT2189097.1"/>
    </source>
</evidence>